<keyword evidence="4 6" id="KW-1133">Transmembrane helix</keyword>
<dbReference type="InterPro" id="IPR010432">
    <property type="entry name" value="RDD"/>
</dbReference>
<dbReference type="RefSeq" id="WP_390331195.1">
    <property type="nucleotide sequence ID" value="NZ_JBHRTP010000018.1"/>
</dbReference>
<feature type="transmembrane region" description="Helical" evidence="6">
    <location>
        <begin position="12"/>
        <end position="39"/>
    </location>
</feature>
<name>A0ABV7F1D3_9BURK</name>
<keyword evidence="2" id="KW-1003">Cell membrane</keyword>
<sequence>MNDSTDLEYVGFWLRVWASIIDTILMLFVLVPLMFAIYGREEMASGVTLSGPANILVSYILPAVAVIAFWTAKHATPGKMVIGARIVDAKTGGSPSFAQHVIRYLGYFVSTIPFCLGLIWVGIDKKKQGWHDKLAGTVVVRPKYKGTEPVRFG</sequence>
<proteinExistence type="predicted"/>
<gene>
    <name evidence="8" type="ORF">ACFOFO_06640</name>
</gene>
<dbReference type="Pfam" id="PF06271">
    <property type="entry name" value="RDD"/>
    <property type="match status" value="1"/>
</dbReference>
<evidence type="ECO:0000259" key="7">
    <source>
        <dbReference type="Pfam" id="PF06271"/>
    </source>
</evidence>
<evidence type="ECO:0000256" key="4">
    <source>
        <dbReference type="ARBA" id="ARBA00022989"/>
    </source>
</evidence>
<feature type="domain" description="RDD" evidence="7">
    <location>
        <begin position="9"/>
        <end position="136"/>
    </location>
</feature>
<evidence type="ECO:0000313" key="9">
    <source>
        <dbReference type="Proteomes" id="UP001595530"/>
    </source>
</evidence>
<evidence type="ECO:0000256" key="1">
    <source>
        <dbReference type="ARBA" id="ARBA00004651"/>
    </source>
</evidence>
<organism evidence="8 9">
    <name type="scientific">Undibacterium arcticum</name>
    <dbReference type="NCBI Taxonomy" id="1762892"/>
    <lineage>
        <taxon>Bacteria</taxon>
        <taxon>Pseudomonadati</taxon>
        <taxon>Pseudomonadota</taxon>
        <taxon>Betaproteobacteria</taxon>
        <taxon>Burkholderiales</taxon>
        <taxon>Oxalobacteraceae</taxon>
        <taxon>Undibacterium</taxon>
    </lineage>
</organism>
<evidence type="ECO:0000256" key="2">
    <source>
        <dbReference type="ARBA" id="ARBA00022475"/>
    </source>
</evidence>
<keyword evidence="9" id="KW-1185">Reference proteome</keyword>
<dbReference type="EMBL" id="JBHRTP010000018">
    <property type="protein sequence ID" value="MFC3107637.1"/>
    <property type="molecule type" value="Genomic_DNA"/>
</dbReference>
<comment type="subcellular location">
    <subcellularLocation>
        <location evidence="1">Cell membrane</location>
        <topology evidence="1">Multi-pass membrane protein</topology>
    </subcellularLocation>
</comment>
<reference evidence="9" key="1">
    <citation type="journal article" date="2019" name="Int. J. Syst. Evol. Microbiol.">
        <title>The Global Catalogue of Microorganisms (GCM) 10K type strain sequencing project: providing services to taxonomists for standard genome sequencing and annotation.</title>
        <authorList>
            <consortium name="The Broad Institute Genomics Platform"/>
            <consortium name="The Broad Institute Genome Sequencing Center for Infectious Disease"/>
            <person name="Wu L."/>
            <person name="Ma J."/>
        </authorList>
    </citation>
    <scope>NUCLEOTIDE SEQUENCE [LARGE SCALE GENOMIC DNA]</scope>
    <source>
        <strain evidence="9">KCTC 42986</strain>
    </source>
</reference>
<dbReference type="PANTHER" id="PTHR36115:SF4">
    <property type="entry name" value="MEMBRANE PROTEIN"/>
    <property type="match status" value="1"/>
</dbReference>
<protein>
    <submittedName>
        <fullName evidence="8">RDD family protein</fullName>
    </submittedName>
</protein>
<feature type="transmembrane region" description="Helical" evidence="6">
    <location>
        <begin position="51"/>
        <end position="72"/>
    </location>
</feature>
<dbReference type="Proteomes" id="UP001595530">
    <property type="component" value="Unassembled WGS sequence"/>
</dbReference>
<feature type="transmembrane region" description="Helical" evidence="6">
    <location>
        <begin position="104"/>
        <end position="123"/>
    </location>
</feature>
<evidence type="ECO:0000256" key="6">
    <source>
        <dbReference type="SAM" id="Phobius"/>
    </source>
</evidence>
<keyword evidence="3 6" id="KW-0812">Transmembrane</keyword>
<comment type="caution">
    <text evidence="8">The sequence shown here is derived from an EMBL/GenBank/DDBJ whole genome shotgun (WGS) entry which is preliminary data.</text>
</comment>
<dbReference type="InterPro" id="IPR051791">
    <property type="entry name" value="Pra-immunoreactive"/>
</dbReference>
<evidence type="ECO:0000256" key="3">
    <source>
        <dbReference type="ARBA" id="ARBA00022692"/>
    </source>
</evidence>
<evidence type="ECO:0000256" key="5">
    <source>
        <dbReference type="ARBA" id="ARBA00023136"/>
    </source>
</evidence>
<accession>A0ABV7F1D3</accession>
<keyword evidence="5 6" id="KW-0472">Membrane</keyword>
<dbReference type="PANTHER" id="PTHR36115">
    <property type="entry name" value="PROLINE-RICH ANTIGEN HOMOLOG-RELATED"/>
    <property type="match status" value="1"/>
</dbReference>
<evidence type="ECO:0000313" key="8">
    <source>
        <dbReference type="EMBL" id="MFC3107637.1"/>
    </source>
</evidence>